<sequence>MSLQVLRLRQDHGGGEERRSGGEERRCGGGADASDWSRGSSAGGATENRVRPRAADAQGRASAGLPLQGVKHPAGRKDASGRFVNPWPTWNFPSYITILRLFLMEKNHSNVPSSKEVLDKELPVLEPFFVRSPESVGSVASGLRVTWLGHASVLVEMDGLVVLTDPMFSQRASPMWMLGPKRYRGPPCSVEQLPRVDAVLISHTHYDHLDLATVTALNRRFGSDLRWLVPLGLLDWMHGTGCQNVIQLDWWEN</sequence>
<dbReference type="GO" id="GO:0005737">
    <property type="term" value="C:cytoplasm"/>
    <property type="evidence" value="ECO:0007669"/>
    <property type="project" value="TreeGrafter"/>
</dbReference>
<dbReference type="Pfam" id="PF12706">
    <property type="entry name" value="Lactamase_B_2"/>
    <property type="match status" value="1"/>
</dbReference>
<accession>A0AAV6G3I3</accession>
<feature type="domain" description="Metallo-beta-lactamase" evidence="2">
    <location>
        <begin position="162"/>
        <end position="242"/>
    </location>
</feature>
<evidence type="ECO:0000256" key="1">
    <source>
        <dbReference type="SAM" id="MobiDB-lite"/>
    </source>
</evidence>
<protein>
    <recommendedName>
        <fullName evidence="2">Metallo-beta-lactamase domain-containing protein</fullName>
    </recommendedName>
</protein>
<dbReference type="GO" id="GO:0070292">
    <property type="term" value="P:N-acylphosphatidylethanolamine metabolic process"/>
    <property type="evidence" value="ECO:0007669"/>
    <property type="project" value="TreeGrafter"/>
</dbReference>
<dbReference type="InterPro" id="IPR036866">
    <property type="entry name" value="RibonucZ/Hydroxyglut_hydro"/>
</dbReference>
<gene>
    <name evidence="3" type="ORF">AALO_G00218530</name>
</gene>
<evidence type="ECO:0000313" key="4">
    <source>
        <dbReference type="Proteomes" id="UP000823561"/>
    </source>
</evidence>
<evidence type="ECO:0000313" key="3">
    <source>
        <dbReference type="EMBL" id="KAG5267146.1"/>
    </source>
</evidence>
<organism evidence="3 4">
    <name type="scientific">Alosa alosa</name>
    <name type="common">allis shad</name>
    <dbReference type="NCBI Taxonomy" id="278164"/>
    <lineage>
        <taxon>Eukaryota</taxon>
        <taxon>Metazoa</taxon>
        <taxon>Chordata</taxon>
        <taxon>Craniata</taxon>
        <taxon>Vertebrata</taxon>
        <taxon>Euteleostomi</taxon>
        <taxon>Actinopterygii</taxon>
        <taxon>Neopterygii</taxon>
        <taxon>Teleostei</taxon>
        <taxon>Clupei</taxon>
        <taxon>Clupeiformes</taxon>
        <taxon>Clupeoidei</taxon>
        <taxon>Clupeidae</taxon>
        <taxon>Alosa</taxon>
    </lineage>
</organism>
<name>A0AAV6G3I3_9TELE</name>
<dbReference type="AlphaFoldDB" id="A0AAV6G3I3"/>
<proteinExistence type="predicted"/>
<comment type="caution">
    <text evidence="3">The sequence shown here is derived from an EMBL/GenBank/DDBJ whole genome shotgun (WGS) entry which is preliminary data.</text>
</comment>
<feature type="region of interest" description="Disordered" evidence="1">
    <location>
        <begin position="1"/>
        <end position="77"/>
    </location>
</feature>
<dbReference type="GO" id="GO:0070291">
    <property type="term" value="P:N-acylethanolamine metabolic process"/>
    <property type="evidence" value="ECO:0007669"/>
    <property type="project" value="TreeGrafter"/>
</dbReference>
<dbReference type="Proteomes" id="UP000823561">
    <property type="component" value="Chromosome 17"/>
</dbReference>
<reference evidence="3 4" key="1">
    <citation type="submission" date="2020-10" db="EMBL/GenBank/DDBJ databases">
        <title>Chromosome-scale genome assembly of the Allis shad, Alosa alosa.</title>
        <authorList>
            <person name="Margot Z."/>
            <person name="Christophe K."/>
            <person name="Cabau C."/>
            <person name="Louis A."/>
            <person name="Berthelot C."/>
            <person name="Parey E."/>
            <person name="Roest Crollius H."/>
            <person name="Montfort J."/>
            <person name="Robinson-Rechavi M."/>
            <person name="Bucao C."/>
            <person name="Bouchez O."/>
            <person name="Gislard M."/>
            <person name="Lluch J."/>
            <person name="Milhes M."/>
            <person name="Lampietro C."/>
            <person name="Lopez Roques C."/>
            <person name="Donnadieu C."/>
            <person name="Braasch I."/>
            <person name="Desvignes T."/>
            <person name="Postlethwait J."/>
            <person name="Bobe J."/>
            <person name="Guiguen Y."/>
        </authorList>
    </citation>
    <scope>NUCLEOTIDE SEQUENCE [LARGE SCALE GENOMIC DNA]</scope>
    <source>
        <strain evidence="3">M-15738</strain>
        <tissue evidence="3">Blood</tissue>
    </source>
</reference>
<dbReference type="EMBL" id="JADWDJ010000017">
    <property type="protein sequence ID" value="KAG5267146.1"/>
    <property type="molecule type" value="Genomic_DNA"/>
</dbReference>
<dbReference type="PANTHER" id="PTHR15032:SF4">
    <property type="entry name" value="N-ACYL-PHOSPHATIDYLETHANOLAMINE-HYDROLYZING PHOSPHOLIPASE D"/>
    <property type="match status" value="1"/>
</dbReference>
<dbReference type="InterPro" id="IPR001279">
    <property type="entry name" value="Metallo-B-lactamas"/>
</dbReference>
<dbReference type="Gene3D" id="3.60.15.10">
    <property type="entry name" value="Ribonuclease Z/Hydroxyacylglutathione hydrolase-like"/>
    <property type="match status" value="1"/>
</dbReference>
<dbReference type="GO" id="GO:0070290">
    <property type="term" value="F:N-acylphosphatidylethanolamine-specific phospholipase D activity"/>
    <property type="evidence" value="ECO:0007669"/>
    <property type="project" value="TreeGrafter"/>
</dbReference>
<feature type="compositionally biased region" description="Basic and acidic residues" evidence="1">
    <location>
        <begin position="8"/>
        <end position="27"/>
    </location>
</feature>
<dbReference type="PANTHER" id="PTHR15032">
    <property type="entry name" value="N-ACYL-PHOSPHATIDYLETHANOLAMINE-HYDROLYZING PHOSPHOLIPASE D"/>
    <property type="match status" value="1"/>
</dbReference>
<dbReference type="SUPFAM" id="SSF56281">
    <property type="entry name" value="Metallo-hydrolase/oxidoreductase"/>
    <property type="match status" value="1"/>
</dbReference>
<keyword evidence="4" id="KW-1185">Reference proteome</keyword>
<evidence type="ECO:0000259" key="2">
    <source>
        <dbReference type="Pfam" id="PF12706"/>
    </source>
</evidence>